<comment type="caution">
    <text evidence="2">The sequence shown here is derived from an EMBL/GenBank/DDBJ whole genome shotgun (WGS) entry which is preliminary data.</text>
</comment>
<dbReference type="Proteomes" id="UP000035065">
    <property type="component" value="Unassembled WGS sequence"/>
</dbReference>
<evidence type="ECO:0000259" key="1">
    <source>
        <dbReference type="Pfam" id="PF07969"/>
    </source>
</evidence>
<organism evidence="2 3">
    <name type="scientific">Gordonia neofelifaecis NRRL B-59395</name>
    <dbReference type="NCBI Taxonomy" id="644548"/>
    <lineage>
        <taxon>Bacteria</taxon>
        <taxon>Bacillati</taxon>
        <taxon>Actinomycetota</taxon>
        <taxon>Actinomycetes</taxon>
        <taxon>Mycobacteriales</taxon>
        <taxon>Gordoniaceae</taxon>
        <taxon>Gordonia</taxon>
    </lineage>
</organism>
<dbReference type="eggNOG" id="COG0402">
    <property type="taxonomic scope" value="Bacteria"/>
</dbReference>
<sequence>MRDLGVRVFAGSDNIRDAWWPYGTGDMLERTTIIGLQGGLMADDDLGYLASLVTDAAADVLGVADYGLRVGGRADLVVVGAHGVPEAVAGHPKRRLVLHAGRVVSEGR</sequence>
<dbReference type="InterPro" id="IPR013108">
    <property type="entry name" value="Amidohydro_3"/>
</dbReference>
<feature type="domain" description="Amidohydrolase 3" evidence="1">
    <location>
        <begin position="1"/>
        <end position="104"/>
    </location>
</feature>
<dbReference type="InterPro" id="IPR032466">
    <property type="entry name" value="Metal_Hydrolase"/>
</dbReference>
<keyword evidence="2" id="KW-0378">Hydrolase</keyword>
<dbReference type="Pfam" id="PF07969">
    <property type="entry name" value="Amidohydro_3"/>
    <property type="match status" value="1"/>
</dbReference>
<dbReference type="GO" id="GO:0004131">
    <property type="term" value="F:cytosine deaminase activity"/>
    <property type="evidence" value="ECO:0007669"/>
    <property type="project" value="UniProtKB-EC"/>
</dbReference>
<dbReference type="EMBL" id="AEUD01000028">
    <property type="protein sequence ID" value="EGD53294.1"/>
    <property type="molecule type" value="Genomic_DNA"/>
</dbReference>
<dbReference type="SUPFAM" id="SSF51556">
    <property type="entry name" value="Metallo-dependent hydrolases"/>
    <property type="match status" value="1"/>
</dbReference>
<dbReference type="AlphaFoldDB" id="F1YPS4"/>
<accession>F1YPS4</accession>
<dbReference type="STRING" id="644548.SCNU_19677"/>
<protein>
    <submittedName>
        <fullName evidence="2">Cytosine deaminase</fullName>
        <ecNumber evidence="2">3.5.4.1</ecNumber>
    </submittedName>
</protein>
<evidence type="ECO:0000313" key="2">
    <source>
        <dbReference type="EMBL" id="EGD53294.1"/>
    </source>
</evidence>
<evidence type="ECO:0000313" key="3">
    <source>
        <dbReference type="Proteomes" id="UP000035065"/>
    </source>
</evidence>
<gene>
    <name evidence="2" type="ORF">SCNU_19677</name>
</gene>
<dbReference type="PANTHER" id="PTHR32027">
    <property type="entry name" value="CYTOSINE DEAMINASE"/>
    <property type="match status" value="1"/>
</dbReference>
<dbReference type="PANTHER" id="PTHR32027:SF9">
    <property type="entry name" value="BLL3847 PROTEIN"/>
    <property type="match status" value="1"/>
</dbReference>
<dbReference type="Gene3D" id="3.20.20.140">
    <property type="entry name" value="Metal-dependent hydrolases"/>
    <property type="match status" value="1"/>
</dbReference>
<keyword evidence="3" id="KW-1185">Reference proteome</keyword>
<dbReference type="InterPro" id="IPR052349">
    <property type="entry name" value="Metallo-hydrolase_Enzymes"/>
</dbReference>
<dbReference type="RefSeq" id="WP_009681113.1">
    <property type="nucleotide sequence ID" value="NZ_AEUD01000028.1"/>
</dbReference>
<reference evidence="2 3" key="1">
    <citation type="journal article" date="2011" name="J. Bacteriol.">
        <title>Draft Genome Sequence of Gordonia neofelifaecis NRRL B-59395, a Cholesterol-Degrading Actinomycete.</title>
        <authorList>
            <person name="Ge F."/>
            <person name="Li W."/>
            <person name="Chen G."/>
            <person name="Liu Y."/>
            <person name="Zhang G."/>
            <person name="Yong B."/>
            <person name="Wang Q."/>
            <person name="Wang N."/>
            <person name="Huang Z."/>
            <person name="Li W."/>
            <person name="Wang J."/>
            <person name="Wu C."/>
            <person name="Xie Q."/>
            <person name="Liu G."/>
        </authorList>
    </citation>
    <scope>NUCLEOTIDE SEQUENCE [LARGE SCALE GENOMIC DNA]</scope>
    <source>
        <strain evidence="2 3">NRRL B-59395</strain>
    </source>
</reference>
<name>F1YPS4_9ACTN</name>
<proteinExistence type="predicted"/>
<dbReference type="EC" id="3.5.4.1" evidence="2"/>